<organism evidence="1 2">
    <name type="scientific">Lapillicoccus jejuensis</name>
    <dbReference type="NCBI Taxonomy" id="402171"/>
    <lineage>
        <taxon>Bacteria</taxon>
        <taxon>Bacillati</taxon>
        <taxon>Actinomycetota</taxon>
        <taxon>Actinomycetes</taxon>
        <taxon>Micrococcales</taxon>
        <taxon>Intrasporangiaceae</taxon>
        <taxon>Lapillicoccus</taxon>
    </lineage>
</organism>
<gene>
    <name evidence="1" type="ORF">FB458_0437</name>
</gene>
<dbReference type="EMBL" id="VFMN01000001">
    <property type="protein sequence ID" value="TQJ07376.1"/>
    <property type="molecule type" value="Genomic_DNA"/>
</dbReference>
<reference evidence="1 2" key="1">
    <citation type="submission" date="2019-06" db="EMBL/GenBank/DDBJ databases">
        <title>Sequencing the genomes of 1000 actinobacteria strains.</title>
        <authorList>
            <person name="Klenk H.-P."/>
        </authorList>
    </citation>
    <scope>NUCLEOTIDE SEQUENCE [LARGE SCALE GENOMIC DNA]</scope>
    <source>
        <strain evidence="1 2">DSM 18607</strain>
    </source>
</reference>
<proteinExistence type="predicted"/>
<accession>A0A542DWD9</accession>
<comment type="caution">
    <text evidence="1">The sequence shown here is derived from an EMBL/GenBank/DDBJ whole genome shotgun (WGS) entry which is preliminary data.</text>
</comment>
<name>A0A542DWD9_9MICO</name>
<protein>
    <submittedName>
        <fullName evidence="1">Uncharacterized protein</fullName>
    </submittedName>
</protein>
<dbReference type="AlphaFoldDB" id="A0A542DWD9"/>
<evidence type="ECO:0000313" key="1">
    <source>
        <dbReference type="EMBL" id="TQJ07376.1"/>
    </source>
</evidence>
<dbReference type="RefSeq" id="WP_170185544.1">
    <property type="nucleotide sequence ID" value="NZ_BAAAPR010000006.1"/>
</dbReference>
<keyword evidence="2" id="KW-1185">Reference proteome</keyword>
<evidence type="ECO:0000313" key="2">
    <source>
        <dbReference type="Proteomes" id="UP000317893"/>
    </source>
</evidence>
<dbReference type="Proteomes" id="UP000317893">
    <property type="component" value="Unassembled WGS sequence"/>
</dbReference>
<sequence>MPTPERRRSPWRWVGRGVLAAVVVALVVGGWTAYRAAQRALFSPTCRATASGTSFTFTPEQSANAALISAVAVRRGLPPRAATIALATALQESKLRNLTYGDRDSLGLFQQRPSQGWGTAEQILDPVHATNAFYDALVKVPGWSTGDVTKVAQAVQRSGYPEAYADHEGQGRVLASTLTGQSPAGFGCRLADVARSGDLGAVTAGLDAQFGSGVGAGAQRSGSTLTLTAGDGARAWAMAQWAVANADGYGLTAVEVAGQRWARGTGDDALAWSAGGAAGATTVVLRTT</sequence>